<dbReference type="GO" id="GO:0005634">
    <property type="term" value="C:nucleus"/>
    <property type="evidence" value="ECO:0007669"/>
    <property type="project" value="TreeGrafter"/>
</dbReference>
<feature type="non-terminal residue" evidence="7">
    <location>
        <position position="1"/>
    </location>
</feature>
<organism evidence="7 8">
    <name type="scientific">Meganyctiphanes norvegica</name>
    <name type="common">Northern krill</name>
    <name type="synonym">Thysanopoda norvegica</name>
    <dbReference type="NCBI Taxonomy" id="48144"/>
    <lineage>
        <taxon>Eukaryota</taxon>
        <taxon>Metazoa</taxon>
        <taxon>Ecdysozoa</taxon>
        <taxon>Arthropoda</taxon>
        <taxon>Crustacea</taxon>
        <taxon>Multicrustacea</taxon>
        <taxon>Malacostraca</taxon>
        <taxon>Eumalacostraca</taxon>
        <taxon>Eucarida</taxon>
        <taxon>Euphausiacea</taxon>
        <taxon>Euphausiidae</taxon>
        <taxon>Meganyctiphanes</taxon>
    </lineage>
</organism>
<evidence type="ECO:0000313" key="7">
    <source>
        <dbReference type="EMBL" id="CAL4150990.1"/>
    </source>
</evidence>
<evidence type="ECO:0000256" key="1">
    <source>
        <dbReference type="ARBA" id="ARBA00022527"/>
    </source>
</evidence>
<name>A0AAV2RXK0_MEGNR</name>
<proteinExistence type="predicted"/>
<dbReference type="InterPro" id="IPR011009">
    <property type="entry name" value="Kinase-like_dom_sf"/>
</dbReference>
<dbReference type="GO" id="GO:0007052">
    <property type="term" value="P:mitotic spindle organization"/>
    <property type="evidence" value="ECO:0007669"/>
    <property type="project" value="TreeGrafter"/>
</dbReference>
<dbReference type="GO" id="GO:0000922">
    <property type="term" value="C:spindle pole"/>
    <property type="evidence" value="ECO:0007669"/>
    <property type="project" value="TreeGrafter"/>
</dbReference>
<keyword evidence="8" id="KW-1185">Reference proteome</keyword>
<dbReference type="GO" id="GO:0005524">
    <property type="term" value="F:ATP binding"/>
    <property type="evidence" value="ECO:0007669"/>
    <property type="project" value="UniProtKB-KW"/>
</dbReference>
<dbReference type="SUPFAM" id="SSF56112">
    <property type="entry name" value="Protein kinase-like (PK-like)"/>
    <property type="match status" value="1"/>
</dbReference>
<dbReference type="PROSITE" id="PS50011">
    <property type="entry name" value="PROTEIN_KINASE_DOM"/>
    <property type="match status" value="1"/>
</dbReference>
<dbReference type="PROSITE" id="PS00108">
    <property type="entry name" value="PROTEIN_KINASE_ST"/>
    <property type="match status" value="1"/>
</dbReference>
<dbReference type="PANTHER" id="PTHR24345:SF0">
    <property type="entry name" value="CELL CYCLE SERINE_THREONINE-PROTEIN KINASE CDC5_MSD2"/>
    <property type="match status" value="1"/>
</dbReference>
<dbReference type="PANTHER" id="PTHR24345">
    <property type="entry name" value="SERINE/THREONINE-PROTEIN KINASE PLK"/>
    <property type="match status" value="1"/>
</dbReference>
<dbReference type="GO" id="GO:0000776">
    <property type="term" value="C:kinetochore"/>
    <property type="evidence" value="ECO:0007669"/>
    <property type="project" value="TreeGrafter"/>
</dbReference>
<keyword evidence="1" id="KW-0723">Serine/threonine-protein kinase</keyword>
<dbReference type="InterPro" id="IPR008271">
    <property type="entry name" value="Ser/Thr_kinase_AS"/>
</dbReference>
<dbReference type="Pfam" id="PF00069">
    <property type="entry name" value="Pkinase"/>
    <property type="match status" value="1"/>
</dbReference>
<dbReference type="Gene3D" id="1.10.510.10">
    <property type="entry name" value="Transferase(Phosphotransferase) domain 1"/>
    <property type="match status" value="1"/>
</dbReference>
<feature type="domain" description="Protein kinase" evidence="6">
    <location>
        <begin position="1"/>
        <end position="129"/>
    </location>
</feature>
<dbReference type="GO" id="GO:0005737">
    <property type="term" value="C:cytoplasm"/>
    <property type="evidence" value="ECO:0007669"/>
    <property type="project" value="TreeGrafter"/>
</dbReference>
<keyword evidence="5" id="KW-0067">ATP-binding</keyword>
<dbReference type="AlphaFoldDB" id="A0AAV2RXK0"/>
<evidence type="ECO:0000256" key="2">
    <source>
        <dbReference type="ARBA" id="ARBA00022679"/>
    </source>
</evidence>
<protein>
    <recommendedName>
        <fullName evidence="6">Protein kinase domain-containing protein</fullName>
    </recommendedName>
</protein>
<keyword evidence="3" id="KW-0547">Nucleotide-binding</keyword>
<evidence type="ECO:0000256" key="4">
    <source>
        <dbReference type="ARBA" id="ARBA00022777"/>
    </source>
</evidence>
<evidence type="ECO:0000256" key="3">
    <source>
        <dbReference type="ARBA" id="ARBA00022741"/>
    </source>
</evidence>
<gene>
    <name evidence="7" type="ORF">MNOR_LOCUS30654</name>
</gene>
<dbReference type="InterPro" id="IPR000719">
    <property type="entry name" value="Prot_kinase_dom"/>
</dbReference>
<accession>A0AAV2RXK0</accession>
<dbReference type="EMBL" id="CAXKWB010037971">
    <property type="protein sequence ID" value="CAL4150990.1"/>
    <property type="molecule type" value="Genomic_DNA"/>
</dbReference>
<evidence type="ECO:0000259" key="6">
    <source>
        <dbReference type="PROSITE" id="PS50011"/>
    </source>
</evidence>
<reference evidence="7 8" key="1">
    <citation type="submission" date="2024-05" db="EMBL/GenBank/DDBJ databases">
        <authorList>
            <person name="Wallberg A."/>
        </authorList>
    </citation>
    <scope>NUCLEOTIDE SEQUENCE [LARGE SCALE GENOMIC DNA]</scope>
</reference>
<dbReference type="GO" id="GO:0004674">
    <property type="term" value="F:protein serine/threonine kinase activity"/>
    <property type="evidence" value="ECO:0007669"/>
    <property type="project" value="UniProtKB-KW"/>
</dbReference>
<comment type="caution">
    <text evidence="7">The sequence shown here is derived from an EMBL/GenBank/DDBJ whole genome shotgun (WGS) entry which is preliminary data.</text>
</comment>
<keyword evidence="2" id="KW-0808">Transferase</keyword>
<dbReference type="Proteomes" id="UP001497623">
    <property type="component" value="Unassembled WGS sequence"/>
</dbReference>
<dbReference type="GO" id="GO:0005813">
    <property type="term" value="C:centrosome"/>
    <property type="evidence" value="ECO:0007669"/>
    <property type="project" value="TreeGrafter"/>
</dbReference>
<evidence type="ECO:0000313" key="8">
    <source>
        <dbReference type="Proteomes" id="UP001497623"/>
    </source>
</evidence>
<dbReference type="SMART" id="SM00220">
    <property type="entry name" value="S_TKc"/>
    <property type="match status" value="1"/>
</dbReference>
<sequence length="129" mass="14826">SLVHVLKHRRTLTEPEVRYYMRQLVEGVAYVHSQHIIHRDLKLGNMFLTEDMVMKIGDFGLATRVDDNRNVTICGTPNYIAPEVLNKLGHSYEADVWAMGCIMYALLVGQPPFETETLKETYSRITTNK</sequence>
<evidence type="ECO:0000256" key="5">
    <source>
        <dbReference type="ARBA" id="ARBA00022840"/>
    </source>
</evidence>
<keyword evidence="4" id="KW-0418">Kinase</keyword>